<dbReference type="EMBL" id="JAFCLK010000021">
    <property type="protein sequence ID" value="MBR1138506.1"/>
    <property type="molecule type" value="Genomic_DNA"/>
</dbReference>
<protein>
    <recommendedName>
        <fullName evidence="3">Aspartyl/asparaginy/proline hydroxylase domain-containing protein</fullName>
    </recommendedName>
</protein>
<evidence type="ECO:0008006" key="3">
    <source>
        <dbReference type="Google" id="ProtNLM"/>
    </source>
</evidence>
<dbReference type="Proteomes" id="UP001314635">
    <property type="component" value="Unassembled WGS sequence"/>
</dbReference>
<dbReference type="SUPFAM" id="SSF51197">
    <property type="entry name" value="Clavaminate synthase-like"/>
    <property type="match status" value="1"/>
</dbReference>
<dbReference type="Gene3D" id="2.60.120.330">
    <property type="entry name" value="B-lactam Antibiotic, Isopenicillin N Synthase, Chain"/>
    <property type="match status" value="1"/>
</dbReference>
<accession>A0ABS5GBL3</accession>
<gene>
    <name evidence="1" type="ORF">JQ619_22335</name>
</gene>
<sequence length="296" mass="34025">MANHFAVESIPSNSTIFSYLKQSTDYERACRAVRTRLRQTEKLELDLLGVDVAELRESVNSIIASHGFGGWRHQGGESSTYGGFSLTYNPDHQDSPDPHVGSIGTPKNLRSEFFWNATGRHAELKHSYFDTYGFRKRTPASRQGALGRFIDSFGKRMIRSRVGIIPGDKIDTSDPAYQQGEGWHRDEPVFENLRINIPLQTDANYVFQMEGGEPYHLEVGTAYSWDTNRPHRVFARGPTKVMRIHLVLGFAPWFDYSDEADEWFPNEFFGRMHPFDMLADGYFSKHLRLRPNRLRL</sequence>
<comment type="caution">
    <text evidence="1">The sequence shown here is derived from an EMBL/GenBank/DDBJ whole genome shotgun (WGS) entry which is preliminary data.</text>
</comment>
<reference evidence="2" key="1">
    <citation type="journal article" date="2021" name="ISME J.">
        <title>Evolutionary origin and ecological implication of a unique nif island in free-living Bradyrhizobium lineages.</title>
        <authorList>
            <person name="Tao J."/>
        </authorList>
    </citation>
    <scope>NUCLEOTIDE SEQUENCE [LARGE SCALE GENOMIC DNA]</scope>
    <source>
        <strain evidence="2">SZCCT0094</strain>
    </source>
</reference>
<dbReference type="InterPro" id="IPR027443">
    <property type="entry name" value="IPNS-like_sf"/>
</dbReference>
<dbReference type="RefSeq" id="WP_172242840.1">
    <property type="nucleotide sequence ID" value="NZ_JABFDP010000044.1"/>
</dbReference>
<keyword evidence="2" id="KW-1185">Reference proteome</keyword>
<organism evidence="1 2">
    <name type="scientific">Bradyrhizobium denitrificans</name>
    <dbReference type="NCBI Taxonomy" id="2734912"/>
    <lineage>
        <taxon>Bacteria</taxon>
        <taxon>Pseudomonadati</taxon>
        <taxon>Pseudomonadota</taxon>
        <taxon>Alphaproteobacteria</taxon>
        <taxon>Hyphomicrobiales</taxon>
        <taxon>Nitrobacteraceae</taxon>
        <taxon>Bradyrhizobium</taxon>
    </lineage>
</organism>
<proteinExistence type="predicted"/>
<evidence type="ECO:0000313" key="2">
    <source>
        <dbReference type="Proteomes" id="UP001314635"/>
    </source>
</evidence>
<evidence type="ECO:0000313" key="1">
    <source>
        <dbReference type="EMBL" id="MBR1138506.1"/>
    </source>
</evidence>
<name>A0ABS5GBL3_9BRAD</name>